<dbReference type="SUPFAM" id="SSF46966">
    <property type="entry name" value="Spectrin repeat"/>
    <property type="match status" value="1"/>
</dbReference>
<dbReference type="AlphaFoldDB" id="A0A8T1RZI3"/>
<gene>
    <name evidence="1" type="primary">SPTBN4</name>
    <name evidence="1" type="ORF">G0U57_002860</name>
</gene>
<proteinExistence type="predicted"/>
<feature type="non-terminal residue" evidence="1">
    <location>
        <position position="1"/>
    </location>
</feature>
<dbReference type="EMBL" id="JAHGAV010001367">
    <property type="protein sequence ID" value="KAG6922322.1"/>
    <property type="molecule type" value="Genomic_DNA"/>
</dbReference>
<name>A0A8T1RZI3_CHESE</name>
<dbReference type="Proteomes" id="UP000765507">
    <property type="component" value="Unassembled WGS sequence"/>
</dbReference>
<evidence type="ECO:0000313" key="2">
    <source>
        <dbReference type="Proteomes" id="UP000765507"/>
    </source>
</evidence>
<accession>A0A8T1RZI3</accession>
<protein>
    <submittedName>
        <fullName evidence="1">Spectrin beta, non-erythrocytic 4</fullName>
    </submittedName>
</protein>
<sequence>QEYTLAHVEPPDTLDASEAALRKYEDFLATMEANKEKITGPVESGEKLVADRNIYANKINEKAQLIQERSRTNVAKSKEGLVLLKDNHDLQSFLQNCQEVGCW</sequence>
<organism evidence="1 2">
    <name type="scientific">Chelydra serpentina</name>
    <name type="common">Snapping turtle</name>
    <name type="synonym">Testudo serpentina</name>
    <dbReference type="NCBI Taxonomy" id="8475"/>
    <lineage>
        <taxon>Eukaryota</taxon>
        <taxon>Metazoa</taxon>
        <taxon>Chordata</taxon>
        <taxon>Craniata</taxon>
        <taxon>Vertebrata</taxon>
        <taxon>Euteleostomi</taxon>
        <taxon>Archelosauria</taxon>
        <taxon>Testudinata</taxon>
        <taxon>Testudines</taxon>
        <taxon>Cryptodira</taxon>
        <taxon>Durocryptodira</taxon>
        <taxon>Americhelydia</taxon>
        <taxon>Chelydroidea</taxon>
        <taxon>Chelydridae</taxon>
        <taxon>Chelydra</taxon>
    </lineage>
</organism>
<feature type="non-terminal residue" evidence="1">
    <location>
        <position position="103"/>
    </location>
</feature>
<comment type="caution">
    <text evidence="1">The sequence shown here is derived from an EMBL/GenBank/DDBJ whole genome shotgun (WGS) entry which is preliminary data.</text>
</comment>
<dbReference type="Gene3D" id="1.20.58.60">
    <property type="match status" value="1"/>
</dbReference>
<keyword evidence="2" id="KW-1185">Reference proteome</keyword>
<evidence type="ECO:0000313" key="1">
    <source>
        <dbReference type="EMBL" id="KAG6922322.1"/>
    </source>
</evidence>
<dbReference type="PANTHER" id="PTHR11915">
    <property type="entry name" value="SPECTRIN/FILAMIN RELATED CYTOSKELETAL PROTEIN"/>
    <property type="match status" value="1"/>
</dbReference>
<dbReference type="OrthoDB" id="5865767at2759"/>
<reference evidence="1 2" key="1">
    <citation type="journal article" date="2020" name="G3 (Bethesda)">
        <title>Draft Genome of the Common Snapping Turtle, Chelydra serpentina, a Model for Phenotypic Plasticity in Reptiles.</title>
        <authorList>
            <person name="Das D."/>
            <person name="Singh S.K."/>
            <person name="Bierstedt J."/>
            <person name="Erickson A."/>
            <person name="Galli G.L.J."/>
            <person name="Crossley D.A. 2nd"/>
            <person name="Rhen T."/>
        </authorList>
    </citation>
    <scope>NUCLEOTIDE SEQUENCE [LARGE SCALE GENOMIC DNA]</scope>
    <source>
        <strain evidence="1">KW</strain>
    </source>
</reference>